<comment type="similarity">
    <text evidence="1">Belongs to the short-chain dehydrogenases/reductases (SDR) family.</text>
</comment>
<protein>
    <submittedName>
        <fullName evidence="4">NAD-P-binding protein</fullName>
    </submittedName>
</protein>
<organism evidence="4 5">
    <name type="scientific">Talaromyces proteolyticus</name>
    <dbReference type="NCBI Taxonomy" id="1131652"/>
    <lineage>
        <taxon>Eukaryota</taxon>
        <taxon>Fungi</taxon>
        <taxon>Dikarya</taxon>
        <taxon>Ascomycota</taxon>
        <taxon>Pezizomycotina</taxon>
        <taxon>Eurotiomycetes</taxon>
        <taxon>Eurotiomycetidae</taxon>
        <taxon>Eurotiales</taxon>
        <taxon>Trichocomaceae</taxon>
        <taxon>Talaromyces</taxon>
        <taxon>Talaromyces sect. Bacilispori</taxon>
    </lineage>
</organism>
<keyword evidence="5" id="KW-1185">Reference proteome</keyword>
<dbReference type="RefSeq" id="XP_046072096.1">
    <property type="nucleotide sequence ID" value="XM_046209618.1"/>
</dbReference>
<dbReference type="Gene3D" id="3.40.50.720">
    <property type="entry name" value="NAD(P)-binding Rossmann-like Domain"/>
    <property type="match status" value="1"/>
</dbReference>
<dbReference type="Pfam" id="PF00106">
    <property type="entry name" value="adh_short"/>
    <property type="match status" value="1"/>
</dbReference>
<evidence type="ECO:0000313" key="4">
    <source>
        <dbReference type="EMBL" id="KAH8697395.1"/>
    </source>
</evidence>
<comment type="caution">
    <text evidence="4">The sequence shown here is derived from an EMBL/GenBank/DDBJ whole genome shotgun (WGS) entry which is preliminary data.</text>
</comment>
<dbReference type="SUPFAM" id="SSF51735">
    <property type="entry name" value="NAD(P)-binding Rossmann-fold domains"/>
    <property type="match status" value="1"/>
</dbReference>
<accession>A0AAD4PW29</accession>
<dbReference type="PANTHER" id="PTHR24320:SF283">
    <property type="entry name" value="RETINOL DEHYDROGENASE 11"/>
    <property type="match status" value="1"/>
</dbReference>
<evidence type="ECO:0000256" key="3">
    <source>
        <dbReference type="ARBA" id="ARBA00023002"/>
    </source>
</evidence>
<dbReference type="AlphaFoldDB" id="A0AAD4PW29"/>
<sequence length="327" mass="35669">MTAIEYSESTTTSEIVKAFPDKVNGRTFLVTGASEKSVGSETAISLARDASPAIIILPGRTYSRIEPVIKEINNINPAVKTIFVELDLSDPASVKKAAGEILDSTDIDHIDVLINSAGVMVTPYTPTNWKSPTGQPIELQFGTNHLGHFLLTKSLLPKIRKAAPGARIVSVSSSAHRLSGIRYDDPGFQNGETYTAWEAYGQSKTANILLANFLGHTIPKHEIASFSLHPGSISSGLQQYVTPEILQEGLARAKDIPNFEPYGRRKTLQEGAATSIRAALDPSLEAFSGKYLNDCNIYTPAPWADSFEEAEKLWKWSEECVERTFAN</sequence>
<dbReference type="GeneID" id="70239905"/>
<evidence type="ECO:0000313" key="5">
    <source>
        <dbReference type="Proteomes" id="UP001201262"/>
    </source>
</evidence>
<keyword evidence="3" id="KW-0560">Oxidoreductase</keyword>
<proteinExistence type="inferred from homology"/>
<reference evidence="4" key="1">
    <citation type="submission" date="2021-12" db="EMBL/GenBank/DDBJ databases">
        <title>Convergent genome expansion in fungi linked to evolution of root-endophyte symbiosis.</title>
        <authorList>
            <consortium name="DOE Joint Genome Institute"/>
            <person name="Ke Y.-H."/>
            <person name="Bonito G."/>
            <person name="Liao H.-L."/>
            <person name="Looney B."/>
            <person name="Rojas-Flechas A."/>
            <person name="Nash J."/>
            <person name="Hameed K."/>
            <person name="Schadt C."/>
            <person name="Martin F."/>
            <person name="Crous P.W."/>
            <person name="Miettinen O."/>
            <person name="Magnuson J.K."/>
            <person name="Labbe J."/>
            <person name="Jacobson D."/>
            <person name="Doktycz M.J."/>
            <person name="Veneault-Fourrey C."/>
            <person name="Kuo A."/>
            <person name="Mondo S."/>
            <person name="Calhoun S."/>
            <person name="Riley R."/>
            <person name="Ohm R."/>
            <person name="LaButti K."/>
            <person name="Andreopoulos B."/>
            <person name="Pangilinan J."/>
            <person name="Nolan M."/>
            <person name="Tritt A."/>
            <person name="Clum A."/>
            <person name="Lipzen A."/>
            <person name="Daum C."/>
            <person name="Barry K."/>
            <person name="Grigoriev I.V."/>
            <person name="Vilgalys R."/>
        </authorList>
    </citation>
    <scope>NUCLEOTIDE SEQUENCE</scope>
    <source>
        <strain evidence="4">PMI_201</strain>
    </source>
</reference>
<gene>
    <name evidence="4" type="ORF">BGW36DRAFT_167419</name>
</gene>
<evidence type="ECO:0000256" key="2">
    <source>
        <dbReference type="ARBA" id="ARBA00022857"/>
    </source>
</evidence>
<dbReference type="Proteomes" id="UP001201262">
    <property type="component" value="Unassembled WGS sequence"/>
</dbReference>
<name>A0AAD4PW29_9EURO</name>
<evidence type="ECO:0000256" key="1">
    <source>
        <dbReference type="ARBA" id="ARBA00006484"/>
    </source>
</evidence>
<dbReference type="InterPro" id="IPR002347">
    <property type="entry name" value="SDR_fam"/>
</dbReference>
<keyword evidence="2" id="KW-0521">NADP</keyword>
<dbReference type="EMBL" id="JAJTJA010000006">
    <property type="protein sequence ID" value="KAH8697395.1"/>
    <property type="molecule type" value="Genomic_DNA"/>
</dbReference>
<dbReference type="PANTHER" id="PTHR24320">
    <property type="entry name" value="RETINOL DEHYDROGENASE"/>
    <property type="match status" value="1"/>
</dbReference>
<dbReference type="GO" id="GO:0016491">
    <property type="term" value="F:oxidoreductase activity"/>
    <property type="evidence" value="ECO:0007669"/>
    <property type="project" value="UniProtKB-KW"/>
</dbReference>
<dbReference type="InterPro" id="IPR036291">
    <property type="entry name" value="NAD(P)-bd_dom_sf"/>
</dbReference>